<accession>A0A507E1T0</accession>
<comment type="caution">
    <text evidence="14">The sequence shown here is derived from an EMBL/GenBank/DDBJ whole genome shotgun (WGS) entry which is preliminary data.</text>
</comment>
<dbReference type="Pfam" id="PF07738">
    <property type="entry name" value="Sad1_UNC"/>
    <property type="match status" value="1"/>
</dbReference>
<evidence type="ECO:0000256" key="5">
    <source>
        <dbReference type="ARBA" id="ARBA00022989"/>
    </source>
</evidence>
<feature type="chain" id="PRO_5021298028" description="SUN-like protein 1" evidence="12">
    <location>
        <begin position="30"/>
        <end position="719"/>
    </location>
</feature>
<dbReference type="STRING" id="109895.A0A507E1T0"/>
<dbReference type="Proteomes" id="UP000318582">
    <property type="component" value="Unassembled WGS sequence"/>
</dbReference>
<dbReference type="InterPro" id="IPR008979">
    <property type="entry name" value="Galactose-bd-like_sf"/>
</dbReference>
<evidence type="ECO:0000256" key="3">
    <source>
        <dbReference type="ARBA" id="ARBA00022729"/>
    </source>
</evidence>
<evidence type="ECO:0000256" key="6">
    <source>
        <dbReference type="ARBA" id="ARBA00023136"/>
    </source>
</evidence>
<evidence type="ECO:0000256" key="8">
    <source>
        <dbReference type="ARBA" id="ARBA00061226"/>
    </source>
</evidence>
<feature type="region of interest" description="Disordered" evidence="11">
    <location>
        <begin position="568"/>
        <end position="612"/>
    </location>
</feature>
<organism evidence="14 15">
    <name type="scientific">Powellomyces hirtus</name>
    <dbReference type="NCBI Taxonomy" id="109895"/>
    <lineage>
        <taxon>Eukaryota</taxon>
        <taxon>Fungi</taxon>
        <taxon>Fungi incertae sedis</taxon>
        <taxon>Chytridiomycota</taxon>
        <taxon>Chytridiomycota incertae sedis</taxon>
        <taxon>Chytridiomycetes</taxon>
        <taxon>Spizellomycetales</taxon>
        <taxon>Powellomycetaceae</taxon>
        <taxon>Powellomyces</taxon>
    </lineage>
</organism>
<feature type="region of interest" description="Disordered" evidence="11">
    <location>
        <begin position="105"/>
        <end position="233"/>
    </location>
</feature>
<keyword evidence="7" id="KW-0325">Glycoprotein</keyword>
<keyword evidence="6" id="KW-0472">Membrane</keyword>
<proteinExistence type="inferred from homology"/>
<evidence type="ECO:0000313" key="14">
    <source>
        <dbReference type="EMBL" id="TPX57722.1"/>
    </source>
</evidence>
<keyword evidence="4" id="KW-0256">Endoplasmic reticulum</keyword>
<dbReference type="EMBL" id="QEAQ01000048">
    <property type="protein sequence ID" value="TPX57722.1"/>
    <property type="molecule type" value="Genomic_DNA"/>
</dbReference>
<evidence type="ECO:0000256" key="9">
    <source>
        <dbReference type="ARBA" id="ARBA00064635"/>
    </source>
</evidence>
<feature type="non-terminal residue" evidence="14">
    <location>
        <position position="719"/>
    </location>
</feature>
<dbReference type="FunFam" id="2.60.120.260:FF:000099">
    <property type="entry name" value="Uncharacterized protein, isoform C"/>
    <property type="match status" value="1"/>
</dbReference>
<feature type="compositionally biased region" description="Basic and acidic residues" evidence="11">
    <location>
        <begin position="467"/>
        <end position="476"/>
    </location>
</feature>
<sequence>MNRVKRSGRWIYLAVSLTLATLSIAAVRAVPDTDKCEAALSDHPAPLRENGTGEAVLPTCSSKDPIPTVIQAPAASSESAGPQLPLFIDNEFLLELAAQEDDDMCAVKGSPPPATEIDTPSPHPVMKTSFTGSASPSIPSSVSAASSTFTSDTISSSVSAPSSTPSWSSPSTSSAVPPSNAPESLGSSTSLHSSSSSLGSGTVLKVSSAHARPETEFEPTFTHESPLSSTVVDSIPTSSLDSGLLTPSPASVASPQNLPLSKPIVKSSSPVCPSPVSPKISKERFNYASFDCGALILAHNPEASSVTSILHNNKDAYMLNKCAAKRFVTVELCDDILVDTIMLANFEFFSSMFKDFQVHVSNRYPPKNNGWVLLGDFRAKNVRDFQYFKVENPRIWARYIRATFISEYSHEYYCPLSMLRVYGTTMMEEMKAEEEKAAAGNGALKEQDLVELIPPLPVSSTSGNKRPAGDRPRVVESPRSSSFPVGPPRLTKLPPLVGGLKAPLSQSPAARGDVSNAFGSSLPIFSMSGRERGTRTQDQSARTILVPEHFYAVMSSKTVVPHPDDNDFAGATQTNVIEPDAPPGYRSQPLSDNPATDGELGGDMPPNADGAAGTQESIFRTMLKRINLLERNATLSYIFLEEQSKALNDIFKQSLVREQDRFEALLGHFNSTLYHIFTDLHVEYTKAWGILTVDAEAEQRRVDAKIAEVNRVIETLDKQ</sequence>
<reference evidence="14 15" key="1">
    <citation type="journal article" date="2019" name="Sci. Rep.">
        <title>Comparative genomics of chytrid fungi reveal insights into the obligate biotrophic and pathogenic lifestyle of Synchytrium endobioticum.</title>
        <authorList>
            <person name="van de Vossenberg B.T.L.H."/>
            <person name="Warris S."/>
            <person name="Nguyen H.D.T."/>
            <person name="van Gent-Pelzer M.P.E."/>
            <person name="Joly D.L."/>
            <person name="van de Geest H.C."/>
            <person name="Bonants P.J.M."/>
            <person name="Smith D.S."/>
            <person name="Levesque C.A."/>
            <person name="van der Lee T.A.J."/>
        </authorList>
    </citation>
    <scope>NUCLEOTIDE SEQUENCE [LARGE SCALE GENOMIC DNA]</scope>
    <source>
        <strain evidence="14 15">CBS 809.83</strain>
    </source>
</reference>
<feature type="region of interest" description="Disordered" evidence="11">
    <location>
        <begin position="455"/>
        <end position="490"/>
    </location>
</feature>
<comment type="subcellular location">
    <subcellularLocation>
        <location evidence="1">Endoplasmic reticulum membrane</location>
        <topology evidence="1">Single-pass type I membrane protein</topology>
    </subcellularLocation>
</comment>
<evidence type="ECO:0000256" key="2">
    <source>
        <dbReference type="ARBA" id="ARBA00022692"/>
    </source>
</evidence>
<dbReference type="SUPFAM" id="SSF49785">
    <property type="entry name" value="Galactose-binding domain-like"/>
    <property type="match status" value="1"/>
</dbReference>
<dbReference type="Gene3D" id="2.60.120.260">
    <property type="entry name" value="Galactose-binding domain-like"/>
    <property type="match status" value="1"/>
</dbReference>
<feature type="domain" description="SUN" evidence="13">
    <location>
        <begin position="260"/>
        <end position="426"/>
    </location>
</feature>
<comment type="subunit">
    <text evidence="9">Interacts with EMP65.</text>
</comment>
<name>A0A507E1T0_9FUNG</name>
<evidence type="ECO:0000259" key="13">
    <source>
        <dbReference type="PROSITE" id="PS51469"/>
    </source>
</evidence>
<dbReference type="InterPro" id="IPR012919">
    <property type="entry name" value="SUN_dom"/>
</dbReference>
<evidence type="ECO:0000313" key="15">
    <source>
        <dbReference type="Proteomes" id="UP000318582"/>
    </source>
</evidence>
<dbReference type="InterPro" id="IPR045120">
    <property type="entry name" value="Suco/Slp1-like"/>
</dbReference>
<evidence type="ECO:0000256" key="4">
    <source>
        <dbReference type="ARBA" id="ARBA00022824"/>
    </source>
</evidence>
<protein>
    <recommendedName>
        <fullName evidence="10">SUN-like protein 1</fullName>
    </recommendedName>
</protein>
<dbReference type="GO" id="GO:0034975">
    <property type="term" value="P:protein folding in endoplasmic reticulum"/>
    <property type="evidence" value="ECO:0007669"/>
    <property type="project" value="TreeGrafter"/>
</dbReference>
<keyword evidence="2" id="KW-0812">Transmembrane</keyword>
<evidence type="ECO:0000256" key="12">
    <source>
        <dbReference type="SAM" id="SignalP"/>
    </source>
</evidence>
<feature type="signal peptide" evidence="12">
    <location>
        <begin position="1"/>
        <end position="29"/>
    </location>
</feature>
<dbReference type="PROSITE" id="PS51469">
    <property type="entry name" value="SUN"/>
    <property type="match status" value="1"/>
</dbReference>
<evidence type="ECO:0000256" key="10">
    <source>
        <dbReference type="ARBA" id="ARBA00075366"/>
    </source>
</evidence>
<dbReference type="PANTHER" id="PTHR12953">
    <property type="entry name" value="MEMBRANE PROTEIN CH1 RELATED"/>
    <property type="match status" value="1"/>
</dbReference>
<keyword evidence="5" id="KW-1133">Transmembrane helix</keyword>
<feature type="compositionally biased region" description="Low complexity" evidence="11">
    <location>
        <begin position="129"/>
        <end position="208"/>
    </location>
</feature>
<evidence type="ECO:0000256" key="7">
    <source>
        <dbReference type="ARBA" id="ARBA00023180"/>
    </source>
</evidence>
<keyword evidence="15" id="KW-1185">Reference proteome</keyword>
<evidence type="ECO:0000256" key="11">
    <source>
        <dbReference type="SAM" id="MobiDB-lite"/>
    </source>
</evidence>
<gene>
    <name evidence="14" type="ORF">PhCBS80983_g03670</name>
</gene>
<evidence type="ECO:0000256" key="1">
    <source>
        <dbReference type="ARBA" id="ARBA00004115"/>
    </source>
</evidence>
<dbReference type="AlphaFoldDB" id="A0A507E1T0"/>
<keyword evidence="3 12" id="KW-0732">Signal</keyword>
<dbReference type="GO" id="GO:0005789">
    <property type="term" value="C:endoplasmic reticulum membrane"/>
    <property type="evidence" value="ECO:0007669"/>
    <property type="project" value="UniProtKB-SubCell"/>
</dbReference>
<comment type="similarity">
    <text evidence="8">Belongs to the SLP1 family.</text>
</comment>
<feature type="compositionally biased region" description="Polar residues" evidence="11">
    <location>
        <begin position="223"/>
        <end position="233"/>
    </location>
</feature>
<dbReference type="PANTHER" id="PTHR12953:SF0">
    <property type="entry name" value="SUN DOMAIN-CONTAINING OSSIFICATION FACTOR"/>
    <property type="match status" value="1"/>
</dbReference>